<keyword evidence="1 4" id="KW-0732">Signal</keyword>
<keyword evidence="3" id="KW-1015">Disulfide bond</keyword>
<feature type="domain" description="Peptidase S1" evidence="5">
    <location>
        <begin position="21"/>
        <end position="245"/>
    </location>
</feature>
<dbReference type="InterPro" id="IPR001314">
    <property type="entry name" value="Peptidase_S1A"/>
</dbReference>
<dbReference type="PANTHER" id="PTHR24271">
    <property type="entry name" value="KALLIKREIN-RELATED"/>
    <property type="match status" value="1"/>
</dbReference>
<dbReference type="Pfam" id="PF00089">
    <property type="entry name" value="Trypsin"/>
    <property type="match status" value="1"/>
</dbReference>
<dbReference type="CDD" id="cd00190">
    <property type="entry name" value="Tryp_SPc"/>
    <property type="match status" value="1"/>
</dbReference>
<sequence length="247" mass="27756">MQPLLLLLVFLLSPGTEAGEIIGGHEARPHSRPYMAFVQFLVEEKNHRCGGVLVQQDFVLTAAHCWGSSINVTLGAHNIQKQERTQQVISVKEAIPHPDYKRKKFSNDIMLLKLERQAKQTTAVRPLSLPRGKAQVNPRQVCSVAGWGKVSPADRVSDTLQDVELTVQKDHECYSHFTHHYNQAPQICVGDPKMMNNSFKGDSRGPLICNKLIQGIFSYGQNNRTPPGVFMKVSHFLPWIKSTMKSF</sequence>
<dbReference type="Proteomes" id="UP001652662">
    <property type="component" value="Chromosome 1"/>
</dbReference>
<dbReference type="Gene3D" id="2.40.10.10">
    <property type="entry name" value="Trypsin-like serine proteases"/>
    <property type="match status" value="2"/>
</dbReference>
<dbReference type="PANTHER" id="PTHR24271:SF81">
    <property type="entry name" value="GRANZYME B"/>
    <property type="match status" value="1"/>
</dbReference>
<evidence type="ECO:0000259" key="5">
    <source>
        <dbReference type="PROSITE" id="PS50240"/>
    </source>
</evidence>
<dbReference type="GeneID" id="103543775"/>
<gene>
    <name evidence="7" type="primary">LOC103543775</name>
</gene>
<keyword evidence="2" id="KW-0865">Zymogen</keyword>
<dbReference type="InterPro" id="IPR009003">
    <property type="entry name" value="Peptidase_S1_PA"/>
</dbReference>
<reference evidence="7" key="2">
    <citation type="submission" date="2025-08" db="UniProtKB">
        <authorList>
            <consortium name="RefSeq"/>
        </authorList>
    </citation>
    <scope>IDENTIFICATION</scope>
    <source>
        <tissue evidence="7">Blood</tissue>
    </source>
</reference>
<evidence type="ECO:0000256" key="4">
    <source>
        <dbReference type="SAM" id="SignalP"/>
    </source>
</evidence>
<dbReference type="RefSeq" id="XP_070484316.1">
    <property type="nucleotide sequence ID" value="XM_070628215.1"/>
</dbReference>
<keyword evidence="6" id="KW-1185">Reference proteome</keyword>
<proteinExistence type="predicted"/>
<reference evidence="6" key="1">
    <citation type="submission" date="2025-05" db="UniProtKB">
        <authorList>
            <consortium name="RefSeq"/>
        </authorList>
    </citation>
    <scope>NUCLEOTIDE SEQUENCE [LARGE SCALE GENOMIC DNA]</scope>
</reference>
<feature type="chain" id="PRO_5046886161" evidence="4">
    <location>
        <begin position="19"/>
        <end position="247"/>
    </location>
</feature>
<evidence type="ECO:0000313" key="6">
    <source>
        <dbReference type="Proteomes" id="UP001652662"/>
    </source>
</evidence>
<evidence type="ECO:0000256" key="1">
    <source>
        <dbReference type="ARBA" id="ARBA00022729"/>
    </source>
</evidence>
<evidence type="ECO:0000313" key="7">
    <source>
        <dbReference type="RefSeq" id="XP_070484316.1"/>
    </source>
</evidence>
<dbReference type="PROSITE" id="PS00134">
    <property type="entry name" value="TRYPSIN_HIS"/>
    <property type="match status" value="1"/>
</dbReference>
<feature type="signal peptide" evidence="4">
    <location>
        <begin position="1"/>
        <end position="18"/>
    </location>
</feature>
<dbReference type="InterPro" id="IPR043504">
    <property type="entry name" value="Peptidase_S1_PA_chymotrypsin"/>
</dbReference>
<protein>
    <submittedName>
        <fullName evidence="7">Granzyme H-like isoform X2</fullName>
    </submittedName>
</protein>
<accession>A0ABM4Q4E5</accession>
<dbReference type="SUPFAM" id="SSF50494">
    <property type="entry name" value="Trypsin-like serine proteases"/>
    <property type="match status" value="1"/>
</dbReference>
<dbReference type="PRINTS" id="PR00722">
    <property type="entry name" value="CHYMOTRYPSIN"/>
</dbReference>
<evidence type="ECO:0000256" key="2">
    <source>
        <dbReference type="ARBA" id="ARBA00023145"/>
    </source>
</evidence>
<dbReference type="PROSITE" id="PS50240">
    <property type="entry name" value="TRYPSIN_DOM"/>
    <property type="match status" value="1"/>
</dbReference>
<dbReference type="InterPro" id="IPR001254">
    <property type="entry name" value="Trypsin_dom"/>
</dbReference>
<dbReference type="SMART" id="SM00020">
    <property type="entry name" value="Tryp_SPc"/>
    <property type="match status" value="1"/>
</dbReference>
<evidence type="ECO:0000256" key="3">
    <source>
        <dbReference type="ARBA" id="ARBA00023157"/>
    </source>
</evidence>
<name>A0ABM4Q4E5_EQUPR</name>
<dbReference type="InterPro" id="IPR018114">
    <property type="entry name" value="TRYPSIN_HIS"/>
</dbReference>
<organism evidence="6 7">
    <name type="scientific">Equus przewalskii</name>
    <name type="common">Przewalski's horse</name>
    <name type="synonym">Equus caballus przewalskii</name>
    <dbReference type="NCBI Taxonomy" id="9798"/>
    <lineage>
        <taxon>Eukaryota</taxon>
        <taxon>Metazoa</taxon>
        <taxon>Chordata</taxon>
        <taxon>Craniata</taxon>
        <taxon>Vertebrata</taxon>
        <taxon>Euteleostomi</taxon>
        <taxon>Mammalia</taxon>
        <taxon>Eutheria</taxon>
        <taxon>Laurasiatheria</taxon>
        <taxon>Perissodactyla</taxon>
        <taxon>Equidae</taxon>
        <taxon>Equus</taxon>
    </lineage>
</organism>